<protein>
    <submittedName>
        <fullName evidence="2">Uncharacterized protein</fullName>
    </submittedName>
</protein>
<dbReference type="EMBL" id="JARKIB010000070">
    <property type="protein sequence ID" value="KAJ7749166.1"/>
    <property type="molecule type" value="Genomic_DNA"/>
</dbReference>
<gene>
    <name evidence="2" type="ORF">B0H16DRAFT_1210358</name>
</gene>
<feature type="non-terminal residue" evidence="2">
    <location>
        <position position="1"/>
    </location>
</feature>
<feature type="region of interest" description="Disordered" evidence="1">
    <location>
        <begin position="1"/>
        <end position="28"/>
    </location>
</feature>
<name>A0AAD7IRV2_9AGAR</name>
<proteinExistence type="predicted"/>
<evidence type="ECO:0000313" key="2">
    <source>
        <dbReference type="EMBL" id="KAJ7749166.1"/>
    </source>
</evidence>
<accession>A0AAD7IRV2</accession>
<feature type="non-terminal residue" evidence="2">
    <location>
        <position position="195"/>
    </location>
</feature>
<comment type="caution">
    <text evidence="2">The sequence shown here is derived from an EMBL/GenBank/DDBJ whole genome shotgun (WGS) entry which is preliminary data.</text>
</comment>
<organism evidence="2 3">
    <name type="scientific">Mycena metata</name>
    <dbReference type="NCBI Taxonomy" id="1033252"/>
    <lineage>
        <taxon>Eukaryota</taxon>
        <taxon>Fungi</taxon>
        <taxon>Dikarya</taxon>
        <taxon>Basidiomycota</taxon>
        <taxon>Agaricomycotina</taxon>
        <taxon>Agaricomycetes</taxon>
        <taxon>Agaricomycetidae</taxon>
        <taxon>Agaricales</taxon>
        <taxon>Marasmiineae</taxon>
        <taxon>Mycenaceae</taxon>
        <taxon>Mycena</taxon>
    </lineage>
</organism>
<keyword evidence="3" id="KW-1185">Reference proteome</keyword>
<reference evidence="2" key="1">
    <citation type="submission" date="2023-03" db="EMBL/GenBank/DDBJ databases">
        <title>Massive genome expansion in bonnet fungi (Mycena s.s.) driven by repeated elements and novel gene families across ecological guilds.</title>
        <authorList>
            <consortium name="Lawrence Berkeley National Laboratory"/>
            <person name="Harder C.B."/>
            <person name="Miyauchi S."/>
            <person name="Viragh M."/>
            <person name="Kuo A."/>
            <person name="Thoen E."/>
            <person name="Andreopoulos B."/>
            <person name="Lu D."/>
            <person name="Skrede I."/>
            <person name="Drula E."/>
            <person name="Henrissat B."/>
            <person name="Morin E."/>
            <person name="Kohler A."/>
            <person name="Barry K."/>
            <person name="LaButti K."/>
            <person name="Morin E."/>
            <person name="Salamov A."/>
            <person name="Lipzen A."/>
            <person name="Mereny Z."/>
            <person name="Hegedus B."/>
            <person name="Baldrian P."/>
            <person name="Stursova M."/>
            <person name="Weitz H."/>
            <person name="Taylor A."/>
            <person name="Grigoriev I.V."/>
            <person name="Nagy L.G."/>
            <person name="Martin F."/>
            <person name="Kauserud H."/>
        </authorList>
    </citation>
    <scope>NUCLEOTIDE SEQUENCE</scope>
    <source>
        <strain evidence="2">CBHHK182m</strain>
    </source>
</reference>
<dbReference type="Proteomes" id="UP001215598">
    <property type="component" value="Unassembled WGS sequence"/>
</dbReference>
<sequence length="195" mass="22380">LRSSSAAFLVSSSPIQSSSEPPRLPPVEISPEKARNIFLLSAEPTTVLEGELQAALRREQDRNRVQMRQLVAMQSALVLNGAYIDLVHGQLEAQEKKTREKKKGGRLVGDGLPRLLTVREFEQQAAEKAEGLKERRANREERSEATKVWKALDDERKEQNKEIKQEWAIRVTEWEAERDLAKQQYRRLGWKKPTL</sequence>
<evidence type="ECO:0000313" key="3">
    <source>
        <dbReference type="Proteomes" id="UP001215598"/>
    </source>
</evidence>
<feature type="compositionally biased region" description="Low complexity" evidence="1">
    <location>
        <begin position="1"/>
        <end position="21"/>
    </location>
</feature>
<dbReference type="AlphaFoldDB" id="A0AAD7IRV2"/>
<evidence type="ECO:0000256" key="1">
    <source>
        <dbReference type="SAM" id="MobiDB-lite"/>
    </source>
</evidence>